<accession>A0A6J5W0E4</accession>
<dbReference type="Proteomes" id="UP000507245">
    <property type="component" value="Unassembled WGS sequence"/>
</dbReference>
<evidence type="ECO:0000313" key="1">
    <source>
        <dbReference type="EMBL" id="CAB4293953.1"/>
    </source>
</evidence>
<dbReference type="AlphaFoldDB" id="A0A6J5W0E4"/>
<protein>
    <submittedName>
        <fullName evidence="1">Uncharacterized protein</fullName>
    </submittedName>
</protein>
<name>A0A6J5W0E4_PRUAR</name>
<dbReference type="OrthoDB" id="10363802at2759"/>
<evidence type="ECO:0000313" key="2">
    <source>
        <dbReference type="Proteomes" id="UP000507245"/>
    </source>
</evidence>
<sequence>MQGQQPTYHRVVADSGAYEGEMGLGIAKYEFIFGVIPTNIHLLRSAEHHVPPDSGDTAPSTVSHDISVLNYKIKE</sequence>
<reference evidence="2" key="1">
    <citation type="journal article" date="2020" name="Genome Biol.">
        <title>Gamete binning: chromosome-level and haplotype-resolved genome assembly enabled by high-throughput single-cell sequencing of gamete genomes.</title>
        <authorList>
            <person name="Campoy J.A."/>
            <person name="Sun H."/>
            <person name="Goel M."/>
            <person name="Jiao W.-B."/>
            <person name="Folz-Donahue K."/>
            <person name="Wang N."/>
            <person name="Rubio M."/>
            <person name="Liu C."/>
            <person name="Kukat C."/>
            <person name="Ruiz D."/>
            <person name="Huettel B."/>
            <person name="Schneeberger K."/>
        </authorList>
    </citation>
    <scope>NUCLEOTIDE SEQUENCE [LARGE SCALE GENOMIC DNA]</scope>
    <source>
        <strain evidence="2">cv. Rojo Pasion</strain>
    </source>
</reference>
<organism evidence="1 2">
    <name type="scientific">Prunus armeniaca</name>
    <name type="common">Apricot</name>
    <name type="synonym">Armeniaca vulgaris</name>
    <dbReference type="NCBI Taxonomy" id="36596"/>
    <lineage>
        <taxon>Eukaryota</taxon>
        <taxon>Viridiplantae</taxon>
        <taxon>Streptophyta</taxon>
        <taxon>Embryophyta</taxon>
        <taxon>Tracheophyta</taxon>
        <taxon>Spermatophyta</taxon>
        <taxon>Magnoliopsida</taxon>
        <taxon>eudicotyledons</taxon>
        <taxon>Gunneridae</taxon>
        <taxon>Pentapetalae</taxon>
        <taxon>rosids</taxon>
        <taxon>fabids</taxon>
        <taxon>Rosales</taxon>
        <taxon>Rosaceae</taxon>
        <taxon>Amygdaloideae</taxon>
        <taxon>Amygdaleae</taxon>
        <taxon>Prunus</taxon>
    </lineage>
</organism>
<keyword evidence="2" id="KW-1185">Reference proteome</keyword>
<gene>
    <name evidence="1" type="ORF">ORAREDHAP_LOCUS3413</name>
</gene>
<dbReference type="EMBL" id="CAEKKB010000001">
    <property type="protein sequence ID" value="CAB4293953.1"/>
    <property type="molecule type" value="Genomic_DNA"/>
</dbReference>
<proteinExistence type="predicted"/>